<proteinExistence type="predicted"/>
<dbReference type="Proteomes" id="UP000242381">
    <property type="component" value="Unassembled WGS sequence"/>
</dbReference>
<gene>
    <name evidence="1" type="ORF">BCV71DRAFT_267387</name>
</gene>
<dbReference type="VEuPathDB" id="FungiDB:BCV72DRAFT_257089"/>
<name>A0A1X0RRC5_RHIZD</name>
<reference evidence="1 2" key="1">
    <citation type="journal article" date="2016" name="Proc. Natl. Acad. Sci. U.S.A.">
        <title>Lipid metabolic changes in an early divergent fungus govern the establishment of a mutualistic symbiosis with endobacteria.</title>
        <authorList>
            <person name="Lastovetsky O.A."/>
            <person name="Gaspar M.L."/>
            <person name="Mondo S.J."/>
            <person name="LaButti K.M."/>
            <person name="Sandor L."/>
            <person name="Grigoriev I.V."/>
            <person name="Henry S.A."/>
            <person name="Pawlowska T.E."/>
        </authorList>
    </citation>
    <scope>NUCLEOTIDE SEQUENCE [LARGE SCALE GENOMIC DNA]</scope>
    <source>
        <strain evidence="1 2">ATCC 11559</strain>
    </source>
</reference>
<accession>A0A1X0RRC5</accession>
<dbReference type="AlphaFoldDB" id="A0A1X0RRC5"/>
<sequence length="121" mass="13983">MKLASITNRKQSDSRLSKTLKAKFGEDSILVMGNWGHKAHRIQSPRPFRRAENTIVECYGLLRCTNRQCLQSFPQLWNRDLTAVLNFRRMMDQYGQALGRPSRFATSTLKRTVSEDYVSSI</sequence>
<organism evidence="1 2">
    <name type="scientific">Rhizopus microsporus</name>
    <dbReference type="NCBI Taxonomy" id="58291"/>
    <lineage>
        <taxon>Eukaryota</taxon>
        <taxon>Fungi</taxon>
        <taxon>Fungi incertae sedis</taxon>
        <taxon>Mucoromycota</taxon>
        <taxon>Mucoromycotina</taxon>
        <taxon>Mucoromycetes</taxon>
        <taxon>Mucorales</taxon>
        <taxon>Mucorineae</taxon>
        <taxon>Rhizopodaceae</taxon>
        <taxon>Rhizopus</taxon>
    </lineage>
</organism>
<evidence type="ECO:0000313" key="2">
    <source>
        <dbReference type="Proteomes" id="UP000242381"/>
    </source>
</evidence>
<evidence type="ECO:0000313" key="1">
    <source>
        <dbReference type="EMBL" id="ORE14534.1"/>
    </source>
</evidence>
<dbReference type="EMBL" id="KV921467">
    <property type="protein sequence ID" value="ORE14534.1"/>
    <property type="molecule type" value="Genomic_DNA"/>
</dbReference>
<protein>
    <submittedName>
        <fullName evidence="1">Uncharacterized protein</fullName>
    </submittedName>
</protein>